<proteinExistence type="inferred from homology"/>
<dbReference type="SUPFAM" id="SSF49464">
    <property type="entry name" value="Carboxypeptidase regulatory domain-like"/>
    <property type="match status" value="1"/>
</dbReference>
<dbReference type="Pfam" id="PF07715">
    <property type="entry name" value="Plug"/>
    <property type="match status" value="1"/>
</dbReference>
<dbReference type="InterPro" id="IPR023997">
    <property type="entry name" value="TonB-dep_OMP_SusC/RagA_CS"/>
</dbReference>
<dbReference type="InterPro" id="IPR036942">
    <property type="entry name" value="Beta-barrel_TonB_sf"/>
</dbReference>
<dbReference type="GO" id="GO:0009279">
    <property type="term" value="C:cell outer membrane"/>
    <property type="evidence" value="ECO:0007669"/>
    <property type="project" value="UniProtKB-SubCell"/>
</dbReference>
<dbReference type="InterPro" id="IPR012910">
    <property type="entry name" value="Plug_dom"/>
</dbReference>
<evidence type="ECO:0000256" key="7">
    <source>
        <dbReference type="PROSITE-ProRule" id="PRU01360"/>
    </source>
</evidence>
<keyword evidence="5 7" id="KW-0472">Membrane</keyword>
<dbReference type="Gene3D" id="2.40.170.20">
    <property type="entry name" value="TonB-dependent receptor, beta-barrel domain"/>
    <property type="match status" value="1"/>
</dbReference>
<comment type="similarity">
    <text evidence="7">Belongs to the TonB-dependent receptor family.</text>
</comment>
<feature type="signal peptide" evidence="8">
    <location>
        <begin position="1"/>
        <end position="24"/>
    </location>
</feature>
<keyword evidence="11" id="KW-1185">Reference proteome</keyword>
<dbReference type="SUPFAM" id="SSF56935">
    <property type="entry name" value="Porins"/>
    <property type="match status" value="1"/>
</dbReference>
<evidence type="ECO:0000256" key="1">
    <source>
        <dbReference type="ARBA" id="ARBA00004571"/>
    </source>
</evidence>
<evidence type="ECO:0000313" key="11">
    <source>
        <dbReference type="Proteomes" id="UP000466586"/>
    </source>
</evidence>
<dbReference type="PROSITE" id="PS52016">
    <property type="entry name" value="TONB_DEPENDENT_REC_3"/>
    <property type="match status" value="1"/>
</dbReference>
<feature type="chain" id="PRO_5029722112" evidence="8">
    <location>
        <begin position="25"/>
        <end position="1003"/>
    </location>
</feature>
<dbReference type="InterPro" id="IPR023996">
    <property type="entry name" value="TonB-dep_OMP_SusC/RagA"/>
</dbReference>
<gene>
    <name evidence="10" type="ORF">GS399_18935</name>
</gene>
<dbReference type="AlphaFoldDB" id="A0A7K1YF84"/>
<name>A0A7K1YF84_9SPHI</name>
<dbReference type="Gene3D" id="2.60.40.1120">
    <property type="entry name" value="Carboxypeptidase-like, regulatory domain"/>
    <property type="match status" value="1"/>
</dbReference>
<feature type="domain" description="TonB-dependent receptor plug" evidence="9">
    <location>
        <begin position="118"/>
        <end position="223"/>
    </location>
</feature>
<comment type="caution">
    <text evidence="10">The sequence shown here is derived from an EMBL/GenBank/DDBJ whole genome shotgun (WGS) entry which is preliminary data.</text>
</comment>
<evidence type="ECO:0000256" key="2">
    <source>
        <dbReference type="ARBA" id="ARBA00022448"/>
    </source>
</evidence>
<evidence type="ECO:0000256" key="3">
    <source>
        <dbReference type="ARBA" id="ARBA00022452"/>
    </source>
</evidence>
<dbReference type="Proteomes" id="UP000466586">
    <property type="component" value="Unassembled WGS sequence"/>
</dbReference>
<sequence length="1003" mass="109332">MRKVFTNLTGGVLLCIFSIVQSFAQNIAVKGVVTDAKTKETLVGVSVRVKGVTSGTSTGATGGYAISVAPTATLVFSYIGYQTLEVPVSNRTDINVQLVSSATELQQVVVVGYGTQRKVDVTGAVAQVKGEEISKQSTPNAVSALQGKVAGVQITNAGTPGSSPQIRIRGLGTVYGNANPLYVVDGAWYDDISFLNPADIENMSILKDASSESIYGIRAANGVVLITTRKGKGQPRVSYDGYAGFQHVTNLVKMANASQYATLINELNSQQTFANPSSFGDGTDWYNVVLRDAFTTNQYLSFGGSTEKSSYNYSVGYFKQDGIVKNNDYSRVTARLQNDIQAAKFLKVGYNAVLQGNNTTDIPPGIIGKAYTAAPVVPVFYADGTYGDPADYPIGNVPNNPQAQLDFYNQKSKNYRVTGNVYADVKLMKDLTFRSSFGGEFGDGEVRAYNPVYQATTYQFNKISLLTLTKSQTRNWIWENTLTYDKTLGDHKFTILAGQSAQRYKSYSSTGTAQNVPYNSEGDLYLALGTSDTRSITDQGDLSTYESYFGRVNYSFKNRYLINASLRADGSSKFIDDQRWGYFPSIGVGWVVSDEDFMKDQKFFSSLKLRGSWGKVGNASVPANLSTLTVNQQPQFTAIYGGVPATGANITTIVPPVTYWERGVGTDIGLETSFLDSKLTFEVDWYNKKTEQAIFQIPILGSLGTTGNNILGNQADFQNRGWEFTAGWRNKINDDFSYNLSGNFSINNNKVLSVETGGTPIYAGGAAATGGQLSTRTVVGQPIGQFFGLQVDGVFQNAAEIAASVQPSAKPGDFRYQDTNSDGKIDAADRVVLGNPNPKYTFGLNTGFNFKEFDLAVDVQGVAGVDVYNANKGLRFGSENYSEDFFNNRWHGEGTSNSYPSANIGGGENYKPNSWYVEDGSYVRIRNIQLGYTFPSALLSKWKIQRLRVYLNAQNAFNFFKYNGFTPELRITDAVTQPGINAGIDNGIYPLFATYNFGLNLTF</sequence>
<evidence type="ECO:0000256" key="4">
    <source>
        <dbReference type="ARBA" id="ARBA00022692"/>
    </source>
</evidence>
<evidence type="ECO:0000313" key="10">
    <source>
        <dbReference type="EMBL" id="MXV53051.1"/>
    </source>
</evidence>
<organism evidence="10 11">
    <name type="scientific">Hufsiella arboris</name>
    <dbReference type="NCBI Taxonomy" id="2695275"/>
    <lineage>
        <taxon>Bacteria</taxon>
        <taxon>Pseudomonadati</taxon>
        <taxon>Bacteroidota</taxon>
        <taxon>Sphingobacteriia</taxon>
        <taxon>Sphingobacteriales</taxon>
        <taxon>Sphingobacteriaceae</taxon>
        <taxon>Hufsiella</taxon>
    </lineage>
</organism>
<dbReference type="InterPro" id="IPR037066">
    <property type="entry name" value="Plug_dom_sf"/>
</dbReference>
<keyword evidence="8" id="KW-0732">Signal</keyword>
<keyword evidence="3 7" id="KW-1134">Transmembrane beta strand</keyword>
<evidence type="ECO:0000259" key="9">
    <source>
        <dbReference type="Pfam" id="PF07715"/>
    </source>
</evidence>
<evidence type="ECO:0000256" key="6">
    <source>
        <dbReference type="ARBA" id="ARBA00023237"/>
    </source>
</evidence>
<dbReference type="InterPro" id="IPR008969">
    <property type="entry name" value="CarboxyPept-like_regulatory"/>
</dbReference>
<keyword evidence="6 7" id="KW-0998">Cell outer membrane</keyword>
<dbReference type="InterPro" id="IPR039426">
    <property type="entry name" value="TonB-dep_rcpt-like"/>
</dbReference>
<reference evidence="10 11" key="1">
    <citation type="submission" date="2019-11" db="EMBL/GenBank/DDBJ databases">
        <title>Pedobacter sp. HMF7647 Genome sequencing and assembly.</title>
        <authorList>
            <person name="Kang H."/>
            <person name="Kim H."/>
            <person name="Joh K."/>
        </authorList>
    </citation>
    <scope>NUCLEOTIDE SEQUENCE [LARGE SCALE GENOMIC DNA]</scope>
    <source>
        <strain evidence="10 11">HMF7647</strain>
    </source>
</reference>
<dbReference type="RefSeq" id="WP_160846229.1">
    <property type="nucleotide sequence ID" value="NZ_WVHT01000012.1"/>
</dbReference>
<protein>
    <submittedName>
        <fullName evidence="10">SusC/RagA family TonB-linked outer membrane protein</fullName>
    </submittedName>
</protein>
<dbReference type="NCBIfam" id="TIGR04057">
    <property type="entry name" value="SusC_RagA_signa"/>
    <property type="match status" value="1"/>
</dbReference>
<dbReference type="Gene3D" id="2.170.130.10">
    <property type="entry name" value="TonB-dependent receptor, plug domain"/>
    <property type="match status" value="1"/>
</dbReference>
<keyword evidence="2 7" id="KW-0813">Transport</keyword>
<evidence type="ECO:0000256" key="8">
    <source>
        <dbReference type="SAM" id="SignalP"/>
    </source>
</evidence>
<dbReference type="NCBIfam" id="TIGR04056">
    <property type="entry name" value="OMP_RagA_SusC"/>
    <property type="match status" value="1"/>
</dbReference>
<comment type="subcellular location">
    <subcellularLocation>
        <location evidence="1 7">Cell outer membrane</location>
        <topology evidence="1 7">Multi-pass membrane protein</topology>
    </subcellularLocation>
</comment>
<keyword evidence="4 7" id="KW-0812">Transmembrane</keyword>
<evidence type="ECO:0000256" key="5">
    <source>
        <dbReference type="ARBA" id="ARBA00023136"/>
    </source>
</evidence>
<dbReference type="Pfam" id="PF13715">
    <property type="entry name" value="CarbopepD_reg_2"/>
    <property type="match status" value="1"/>
</dbReference>
<dbReference type="EMBL" id="WVHT01000012">
    <property type="protein sequence ID" value="MXV53051.1"/>
    <property type="molecule type" value="Genomic_DNA"/>
</dbReference>
<accession>A0A7K1YF84</accession>